<feature type="binding site" evidence="9">
    <location>
        <position position="10"/>
    </location>
    <ligand>
        <name>substrate</name>
    </ligand>
</feature>
<evidence type="ECO:0000256" key="9">
    <source>
        <dbReference type="HAMAP-Rule" id="MF_00151"/>
    </source>
</evidence>
<evidence type="ECO:0000256" key="7">
    <source>
        <dbReference type="ARBA" id="ARBA00022993"/>
    </source>
</evidence>
<feature type="site" description="Transition state stabilizer" evidence="9">
    <location>
        <position position="18"/>
    </location>
</feature>
<gene>
    <name evidence="9" type="primary">coaD</name>
    <name evidence="11" type="ORF">A35E_00086</name>
</gene>
<evidence type="ECO:0000259" key="10">
    <source>
        <dbReference type="Pfam" id="PF01467"/>
    </source>
</evidence>
<feature type="binding site" evidence="9">
    <location>
        <position position="88"/>
    </location>
    <ligand>
        <name>substrate</name>
    </ligand>
</feature>
<organism evidence="11 12">
    <name type="scientific">secondary endosymbiont of Heteropsylla cubana</name>
    <dbReference type="NCBI Taxonomy" id="134287"/>
    <lineage>
        <taxon>Bacteria</taxon>
        <taxon>Pseudomonadati</taxon>
        <taxon>Pseudomonadota</taxon>
        <taxon>Gammaproteobacteria</taxon>
        <taxon>Enterobacterales</taxon>
        <taxon>Enterobacteriaceae</taxon>
        <taxon>aphid secondary symbionts</taxon>
    </lineage>
</organism>
<dbReference type="InterPro" id="IPR001980">
    <property type="entry name" value="PPAT"/>
</dbReference>
<comment type="catalytic activity">
    <reaction evidence="8 9">
        <text>(R)-4'-phosphopantetheine + ATP + H(+) = 3'-dephospho-CoA + diphosphate</text>
        <dbReference type="Rhea" id="RHEA:19801"/>
        <dbReference type="ChEBI" id="CHEBI:15378"/>
        <dbReference type="ChEBI" id="CHEBI:30616"/>
        <dbReference type="ChEBI" id="CHEBI:33019"/>
        <dbReference type="ChEBI" id="CHEBI:57328"/>
        <dbReference type="ChEBI" id="CHEBI:61723"/>
        <dbReference type="EC" id="2.7.7.3"/>
    </reaction>
</comment>
<evidence type="ECO:0000256" key="8">
    <source>
        <dbReference type="ARBA" id="ARBA00029346"/>
    </source>
</evidence>
<dbReference type="HAMAP" id="MF_00151">
    <property type="entry name" value="PPAT_bact"/>
    <property type="match status" value="1"/>
</dbReference>
<dbReference type="GO" id="GO:0015937">
    <property type="term" value="P:coenzyme A biosynthetic process"/>
    <property type="evidence" value="ECO:0007669"/>
    <property type="project" value="UniProtKB-UniRule"/>
</dbReference>
<evidence type="ECO:0000256" key="5">
    <source>
        <dbReference type="ARBA" id="ARBA00022840"/>
    </source>
</evidence>
<evidence type="ECO:0000256" key="6">
    <source>
        <dbReference type="ARBA" id="ARBA00022842"/>
    </source>
</evidence>
<keyword evidence="1 9" id="KW-0963">Cytoplasm</keyword>
<dbReference type="Gene3D" id="3.40.50.620">
    <property type="entry name" value="HUPs"/>
    <property type="match status" value="1"/>
</dbReference>
<feature type="binding site" evidence="9">
    <location>
        <position position="42"/>
    </location>
    <ligand>
        <name>substrate</name>
    </ligand>
</feature>
<feature type="binding site" evidence="9">
    <location>
        <position position="99"/>
    </location>
    <ligand>
        <name>ATP</name>
        <dbReference type="ChEBI" id="CHEBI:30616"/>
    </ligand>
</feature>
<protein>
    <recommendedName>
        <fullName evidence="9">Phosphopantetheine adenylyltransferase</fullName>
        <ecNumber evidence="9">2.7.7.3</ecNumber>
    </recommendedName>
    <alternativeName>
        <fullName evidence="9">Dephospho-CoA pyrophosphorylase</fullName>
    </alternativeName>
    <alternativeName>
        <fullName evidence="9">Pantetheine-phosphate adenylyltransferase</fullName>
        <shortName evidence="9">PPAT</shortName>
    </alternativeName>
</protein>
<accession>J3YSW0</accession>
<dbReference type="PRINTS" id="PR01020">
    <property type="entry name" value="LPSBIOSNTHSS"/>
</dbReference>
<dbReference type="Pfam" id="PF01467">
    <property type="entry name" value="CTP_transf_like"/>
    <property type="match status" value="1"/>
</dbReference>
<dbReference type="EMBL" id="CP003547">
    <property type="protein sequence ID" value="AFP85408.1"/>
    <property type="molecule type" value="Genomic_DNA"/>
</dbReference>
<comment type="similarity">
    <text evidence="9">Belongs to the bacterial CoaD family.</text>
</comment>
<dbReference type="NCBIfam" id="TIGR01510">
    <property type="entry name" value="coaD_prev_kdtB"/>
    <property type="match status" value="1"/>
</dbReference>
<sequence length="161" mass="18251">MIKKAIYPGTFDPITNGHLDLLTRATKIFDIVVLAISANPQKCPLFNLKERLSMAIQVTSHLPTVRVAAFSNLIVDFARHQKGNILIRGVRTIMDVNYEMQLAKMNRYFMPTLETVFMLSDQDWSYVSSSLVKDVALHGGDVDYFLPEFIAKELQEKLSIS</sequence>
<dbReference type="GO" id="GO:0005737">
    <property type="term" value="C:cytoplasm"/>
    <property type="evidence" value="ECO:0007669"/>
    <property type="project" value="UniProtKB-SubCell"/>
</dbReference>
<keyword evidence="6 9" id="KW-0460">Magnesium</keyword>
<proteinExistence type="inferred from homology"/>
<feature type="binding site" evidence="9">
    <location>
        <begin position="89"/>
        <end position="91"/>
    </location>
    <ligand>
        <name>ATP</name>
        <dbReference type="ChEBI" id="CHEBI:30616"/>
    </ligand>
</feature>
<dbReference type="KEGG" id="sehc:A35E_00086"/>
<feature type="binding site" evidence="9">
    <location>
        <position position="18"/>
    </location>
    <ligand>
        <name>ATP</name>
        <dbReference type="ChEBI" id="CHEBI:30616"/>
    </ligand>
</feature>
<evidence type="ECO:0000256" key="2">
    <source>
        <dbReference type="ARBA" id="ARBA00022679"/>
    </source>
</evidence>
<feature type="domain" description="Cytidyltransferase-like" evidence="10">
    <location>
        <begin position="6"/>
        <end position="133"/>
    </location>
</feature>
<dbReference type="PATRIC" id="fig|134287.3.peg.83"/>
<dbReference type="GO" id="GO:0005524">
    <property type="term" value="F:ATP binding"/>
    <property type="evidence" value="ECO:0007669"/>
    <property type="project" value="UniProtKB-KW"/>
</dbReference>
<comment type="function">
    <text evidence="9">Reversibly transfers an adenylyl group from ATP to 4'-phosphopantetheine, yielding dephospho-CoA (dPCoA) and pyrophosphate.</text>
</comment>
<evidence type="ECO:0000313" key="11">
    <source>
        <dbReference type="EMBL" id="AFP85408.1"/>
    </source>
</evidence>
<feature type="binding site" evidence="9">
    <location>
        <begin position="10"/>
        <end position="11"/>
    </location>
    <ligand>
        <name>ATP</name>
        <dbReference type="ChEBI" id="CHEBI:30616"/>
    </ligand>
</feature>
<dbReference type="RefSeq" id="WP_014888705.1">
    <property type="nucleotide sequence ID" value="NC_018420.1"/>
</dbReference>
<comment type="subcellular location">
    <subcellularLocation>
        <location evidence="9">Cytoplasm</location>
    </subcellularLocation>
</comment>
<dbReference type="STRING" id="134287.A35E_00086"/>
<feature type="binding site" evidence="9">
    <location>
        <position position="74"/>
    </location>
    <ligand>
        <name>substrate</name>
    </ligand>
</feature>
<keyword evidence="12" id="KW-1185">Reference proteome</keyword>
<dbReference type="SUPFAM" id="SSF52374">
    <property type="entry name" value="Nucleotidylyl transferase"/>
    <property type="match status" value="1"/>
</dbReference>
<dbReference type="UniPathway" id="UPA00241">
    <property type="reaction ID" value="UER00355"/>
</dbReference>
<dbReference type="EC" id="2.7.7.3" evidence="9"/>
<evidence type="ECO:0000313" key="12">
    <source>
        <dbReference type="Proteomes" id="UP000003937"/>
    </source>
</evidence>
<evidence type="ECO:0000256" key="3">
    <source>
        <dbReference type="ARBA" id="ARBA00022695"/>
    </source>
</evidence>
<dbReference type="InterPro" id="IPR014729">
    <property type="entry name" value="Rossmann-like_a/b/a_fold"/>
</dbReference>
<dbReference type="NCBIfam" id="TIGR00125">
    <property type="entry name" value="cyt_tran_rel"/>
    <property type="match status" value="1"/>
</dbReference>
<keyword evidence="5 9" id="KW-0067">ATP-binding</keyword>
<evidence type="ECO:0000256" key="4">
    <source>
        <dbReference type="ARBA" id="ARBA00022741"/>
    </source>
</evidence>
<reference evidence="11 12" key="1">
    <citation type="journal article" date="2012" name="Mol. Biol. Evol.">
        <title>Genome reduction and co-evolution between the primary and secondary bacterial symbionts of psyllids.</title>
        <authorList>
            <person name="Sloan D.B."/>
            <person name="Moran N.A."/>
        </authorList>
    </citation>
    <scope>NUCLEOTIDE SEQUENCE [LARGE SCALE GENOMIC DNA]</scope>
    <source>
        <strain evidence="11">Hcub_S</strain>
    </source>
</reference>
<dbReference type="GO" id="GO:0004595">
    <property type="term" value="F:pantetheine-phosphate adenylyltransferase activity"/>
    <property type="evidence" value="ECO:0007669"/>
    <property type="project" value="UniProtKB-UniRule"/>
</dbReference>
<dbReference type="CDD" id="cd02163">
    <property type="entry name" value="PPAT"/>
    <property type="match status" value="1"/>
</dbReference>
<feature type="binding site" evidence="9">
    <location>
        <begin position="124"/>
        <end position="130"/>
    </location>
    <ligand>
        <name>ATP</name>
        <dbReference type="ChEBI" id="CHEBI:30616"/>
    </ligand>
</feature>
<dbReference type="Proteomes" id="UP000003937">
    <property type="component" value="Chromosome"/>
</dbReference>
<keyword evidence="3 9" id="KW-0548">Nucleotidyltransferase</keyword>
<evidence type="ECO:0000256" key="1">
    <source>
        <dbReference type="ARBA" id="ARBA00022490"/>
    </source>
</evidence>
<comment type="pathway">
    <text evidence="9">Cofactor biosynthesis; coenzyme A biosynthesis; CoA from (R)-pantothenate: step 4/5.</text>
</comment>
<dbReference type="OrthoDB" id="9806661at2"/>
<keyword evidence="7 9" id="KW-0173">Coenzyme A biosynthesis</keyword>
<dbReference type="AlphaFoldDB" id="J3YSW0"/>
<dbReference type="PANTHER" id="PTHR21342:SF1">
    <property type="entry name" value="PHOSPHOPANTETHEINE ADENYLYLTRANSFERASE"/>
    <property type="match status" value="1"/>
</dbReference>
<dbReference type="InterPro" id="IPR004821">
    <property type="entry name" value="Cyt_trans-like"/>
</dbReference>
<dbReference type="HOGENOM" id="CLU_100149_0_1_6"/>
<comment type="cofactor">
    <cofactor evidence="9">
        <name>Mg(2+)</name>
        <dbReference type="ChEBI" id="CHEBI:18420"/>
    </cofactor>
</comment>
<keyword evidence="2 9" id="KW-0808">Transferase</keyword>
<comment type="subunit">
    <text evidence="9">Homohexamer.</text>
</comment>
<keyword evidence="4 9" id="KW-0547">Nucleotide-binding</keyword>
<dbReference type="PANTHER" id="PTHR21342">
    <property type="entry name" value="PHOSPHOPANTETHEINE ADENYLYLTRANSFERASE"/>
    <property type="match status" value="1"/>
</dbReference>
<name>J3YSW0_9ENTR</name>